<feature type="compositionally biased region" description="Basic and acidic residues" evidence="1">
    <location>
        <begin position="1"/>
        <end position="28"/>
    </location>
</feature>
<dbReference type="OrthoDB" id="5413982at2759"/>
<evidence type="ECO:0000313" key="3">
    <source>
        <dbReference type="RefSeq" id="XP_033458192.1"/>
    </source>
</evidence>
<keyword evidence="2" id="KW-1185">Reference proteome</keyword>
<feature type="compositionally biased region" description="Basic and acidic residues" evidence="1">
    <location>
        <begin position="100"/>
        <end position="156"/>
    </location>
</feature>
<feature type="compositionally biased region" description="Basic and acidic residues" evidence="1">
    <location>
        <begin position="443"/>
        <end position="458"/>
    </location>
</feature>
<feature type="compositionally biased region" description="Low complexity" evidence="1">
    <location>
        <begin position="54"/>
        <end position="63"/>
    </location>
</feature>
<accession>A0A6J3LZG2</accession>
<dbReference type="RefSeq" id="XP_033458192.1">
    <property type="nucleotide sequence ID" value="XM_033602614.1"/>
</dbReference>
<feature type="region of interest" description="Disordered" evidence="1">
    <location>
        <begin position="440"/>
        <end position="465"/>
    </location>
</feature>
<protein>
    <recommendedName>
        <fullName evidence="4">M protein repeat protein</fullName>
    </recommendedName>
</protein>
<reference evidence="3" key="1">
    <citation type="submission" date="2020-01" db="EMBL/GenBank/DDBJ databases">
        <authorList>
            <consortium name="DOE Joint Genome Institute"/>
            <person name="Haridas S."/>
            <person name="Albert R."/>
            <person name="Binder M."/>
            <person name="Bloem J."/>
            <person name="Labutti K."/>
            <person name="Salamov A."/>
            <person name="Andreopoulos B."/>
            <person name="Baker S.E."/>
            <person name="Barry K."/>
            <person name="Bills G."/>
            <person name="Bluhm B.H."/>
            <person name="Cannon C."/>
            <person name="Castanera R."/>
            <person name="Culley D.E."/>
            <person name="Daum C."/>
            <person name="Ezra D."/>
            <person name="Gonzalez J.B."/>
            <person name="Henrissat B."/>
            <person name="Kuo A."/>
            <person name="Liang C."/>
            <person name="Lipzen A."/>
            <person name="Lutzoni F."/>
            <person name="Magnuson J."/>
            <person name="Mondo S."/>
            <person name="Nolan M."/>
            <person name="Ohm R."/>
            <person name="Pangilinan J."/>
            <person name="Park H.-J."/>
            <person name="Ramirez L."/>
            <person name="Alfaro M."/>
            <person name="Sun H."/>
            <person name="Tritt A."/>
            <person name="Yoshinaga Y."/>
            <person name="Zwiers L.-H."/>
            <person name="Turgeon B.G."/>
            <person name="Goodwin S.B."/>
            <person name="Spatafora J.W."/>
            <person name="Crous P.W."/>
            <person name="Grigoriev I.V."/>
        </authorList>
    </citation>
    <scope>NUCLEOTIDE SEQUENCE</scope>
    <source>
        <strain evidence="3">CBS 342.82</strain>
    </source>
</reference>
<dbReference type="AlphaFoldDB" id="A0A6J3LZG2"/>
<organism evidence="3">
    <name type="scientific">Dissoconium aciculare CBS 342.82</name>
    <dbReference type="NCBI Taxonomy" id="1314786"/>
    <lineage>
        <taxon>Eukaryota</taxon>
        <taxon>Fungi</taxon>
        <taxon>Dikarya</taxon>
        <taxon>Ascomycota</taxon>
        <taxon>Pezizomycotina</taxon>
        <taxon>Dothideomycetes</taxon>
        <taxon>Dothideomycetidae</taxon>
        <taxon>Mycosphaerellales</taxon>
        <taxon>Dissoconiaceae</taxon>
        <taxon>Dissoconium</taxon>
    </lineage>
</organism>
<name>A0A6J3LZG2_9PEZI</name>
<reference evidence="3" key="3">
    <citation type="submission" date="2025-08" db="UniProtKB">
        <authorList>
            <consortium name="RefSeq"/>
        </authorList>
    </citation>
    <scope>IDENTIFICATION</scope>
    <source>
        <strain evidence="3">CBS 342.82</strain>
    </source>
</reference>
<reference evidence="3" key="2">
    <citation type="submission" date="2020-04" db="EMBL/GenBank/DDBJ databases">
        <authorList>
            <consortium name="NCBI Genome Project"/>
        </authorList>
    </citation>
    <scope>NUCLEOTIDE SEQUENCE</scope>
    <source>
        <strain evidence="3">CBS 342.82</strain>
    </source>
</reference>
<sequence length="525" mass="58127">MADQEKEKAEKLAAAKKRFEQLKKEQNKKGKKGTAKKKDAAAEESVGDAEENAESAAAVEQVADSTEAVGNDGDEEDHKPTDQRKSRTESFRSPGVEVQELYRKQAARIEELEKENKTLKQQEQDSKNRTSKLEEEVESLREDSSETLKLRSKAKDAERLTDELAAVQRQLTQVQLAAKAPSRKVSSTDPDLAGQLASKTTTIEQLELEISNLRNSTSALETTLSERDATIADHEERARETEAATAAAKRELDNLKVSIAFPSDETKAANEDPEALTKRITVLESDLRSAQSDLEAAAQRASSLEQKIEALTKLHRDALATSLAKDRELGDLRTQLKRNDKPSHVRDASDFELGDEETEAGALQARIRALEAENFDLRRGVWRDQRAALQPGMHDDGDEHGYEDVDLNGPGQGSGGVGGYAAGQRHSTLQDVITSGISAFTGRPREGARPGQTHERKPSLGLLSDDGFDEEAFRLAQEEDAKRRVERVKEVKRSLEQWRGWRMDIADLRRNGIGGLREVGPVFEM</sequence>
<feature type="compositionally biased region" description="Basic and acidic residues" evidence="1">
    <location>
        <begin position="76"/>
        <end position="90"/>
    </location>
</feature>
<feature type="region of interest" description="Disordered" evidence="1">
    <location>
        <begin position="1"/>
        <end position="156"/>
    </location>
</feature>
<proteinExistence type="predicted"/>
<evidence type="ECO:0008006" key="4">
    <source>
        <dbReference type="Google" id="ProtNLM"/>
    </source>
</evidence>
<gene>
    <name evidence="3" type="ORF">K489DRAFT_360359</name>
</gene>
<dbReference type="GeneID" id="54360414"/>
<dbReference type="Proteomes" id="UP000504637">
    <property type="component" value="Unplaced"/>
</dbReference>
<evidence type="ECO:0000256" key="1">
    <source>
        <dbReference type="SAM" id="MobiDB-lite"/>
    </source>
</evidence>
<evidence type="ECO:0000313" key="2">
    <source>
        <dbReference type="Proteomes" id="UP000504637"/>
    </source>
</evidence>
<dbReference type="Gene3D" id="1.10.287.1490">
    <property type="match status" value="1"/>
</dbReference>